<sequence>QIPYPQSQSYCDELTIKENKIEIIAKRSGSVDLKGVFLNHQSALYRQITKSLVYYYCATRKPTQIKKIKIKRLTKKSSEEVVLNKKDITQVVNSQAKICALKNIDLNALKLVFLESRKAHGFLFGLTYLIKSLHTDSKLGIFENKWKAFNAIYKAAANATKDFDCHLFIRNDLIDNPDSYPLILEKVSELTEPDIRANTRWIKFIHNNFPTIKQTRSFKLFVLRNEDHRIIKIFNDTLTVREDFLKEKGFYDEVVDHLNANTATVNNSHLAATLCIKYAYFARNKLVHAENIESGFRLVPLNKEENELSWLSSLLILLIQDLINTNYRF</sequence>
<dbReference type="RefSeq" id="WP_077668594.1">
    <property type="nucleotide sequence ID" value="NZ_MUFB01000031.1"/>
</dbReference>
<evidence type="ECO:0000313" key="2">
    <source>
        <dbReference type="Proteomes" id="UP000189410"/>
    </source>
</evidence>
<evidence type="ECO:0000313" key="1">
    <source>
        <dbReference type="EMBL" id="OOE81504.1"/>
    </source>
</evidence>
<proteinExistence type="predicted"/>
<comment type="caution">
    <text evidence="1">The sequence shown here is derived from an EMBL/GenBank/DDBJ whole genome shotgun (WGS) entry which is preliminary data.</text>
</comment>
<protein>
    <recommendedName>
        <fullName evidence="3">Apea-like HEPN domain-containing protein</fullName>
    </recommendedName>
</protein>
<evidence type="ECO:0008006" key="3">
    <source>
        <dbReference type="Google" id="ProtNLM"/>
    </source>
</evidence>
<gene>
    <name evidence="1" type="ORF">BZG73_13755</name>
</gene>
<name>A0ABX3K5V9_9GAMM</name>
<accession>A0ABX3K5V9</accession>
<feature type="non-terminal residue" evidence="1">
    <location>
        <position position="1"/>
    </location>
</feature>
<dbReference type="EMBL" id="MUFB01000031">
    <property type="protein sequence ID" value="OOE81504.1"/>
    <property type="molecule type" value="Genomic_DNA"/>
</dbReference>
<keyword evidence="2" id="KW-1185">Reference proteome</keyword>
<reference evidence="1 2" key="1">
    <citation type="journal article" date="2017" name="Genome Announc.">
        <title>Draft Genome Sequences of Salinivibrio proteolyticus, Salinivibrio sharmensis, Salinivibrio siamensis, Salinivibrio costicola subsp. alcaliphilus, Salinivibrio costicola subsp. vallismortis, and 29 New Isolates Belonging to the Genus Salinivibrio.</title>
        <authorList>
            <person name="Lopez-Hermoso C."/>
            <person name="de la Haba R.R."/>
            <person name="Sanchez-Porro C."/>
            <person name="Bayliss S.C."/>
            <person name="Feil E.J."/>
            <person name="Ventosa A."/>
        </authorList>
    </citation>
    <scope>NUCLEOTIDE SEQUENCE [LARGE SCALE GENOMIC DNA]</scope>
    <source>
        <strain evidence="1 2">JCM 14472</strain>
    </source>
</reference>
<dbReference type="Proteomes" id="UP000189410">
    <property type="component" value="Unassembled WGS sequence"/>
</dbReference>
<organism evidence="1 2">
    <name type="scientific">Salinivibrio siamensis</name>
    <dbReference type="NCBI Taxonomy" id="414286"/>
    <lineage>
        <taxon>Bacteria</taxon>
        <taxon>Pseudomonadati</taxon>
        <taxon>Pseudomonadota</taxon>
        <taxon>Gammaproteobacteria</taxon>
        <taxon>Vibrionales</taxon>
        <taxon>Vibrionaceae</taxon>
        <taxon>Salinivibrio</taxon>
    </lineage>
</organism>